<dbReference type="EMBL" id="BMAT01006464">
    <property type="protein sequence ID" value="GFS13225.1"/>
    <property type="molecule type" value="Genomic_DNA"/>
</dbReference>
<accession>A0AAV4ITE9</accession>
<dbReference type="AlphaFoldDB" id="A0AAV4ITE9"/>
<sequence>MCLFFNFNVKLLSTETPSPRHINSITMIWSSSQVSSLTPPTFSMSSKLKPITIGGPQPVGSEASLDTELGAIVSMLLCTRADRARQPDQTAANIKTRFVVMFRKGQPVHVEPINNNNNNRFSS</sequence>
<organism evidence="1 2">
    <name type="scientific">Elysia marginata</name>
    <dbReference type="NCBI Taxonomy" id="1093978"/>
    <lineage>
        <taxon>Eukaryota</taxon>
        <taxon>Metazoa</taxon>
        <taxon>Spiralia</taxon>
        <taxon>Lophotrochozoa</taxon>
        <taxon>Mollusca</taxon>
        <taxon>Gastropoda</taxon>
        <taxon>Heterobranchia</taxon>
        <taxon>Euthyneura</taxon>
        <taxon>Panpulmonata</taxon>
        <taxon>Sacoglossa</taxon>
        <taxon>Placobranchoidea</taxon>
        <taxon>Plakobranchidae</taxon>
        <taxon>Elysia</taxon>
    </lineage>
</organism>
<protein>
    <submittedName>
        <fullName evidence="1">Uncharacterized protein</fullName>
    </submittedName>
</protein>
<keyword evidence="2" id="KW-1185">Reference proteome</keyword>
<comment type="caution">
    <text evidence="1">The sequence shown here is derived from an EMBL/GenBank/DDBJ whole genome shotgun (WGS) entry which is preliminary data.</text>
</comment>
<dbReference type="Proteomes" id="UP000762676">
    <property type="component" value="Unassembled WGS sequence"/>
</dbReference>
<gene>
    <name evidence="1" type="ORF">ElyMa_003131800</name>
</gene>
<proteinExistence type="predicted"/>
<reference evidence="1 2" key="1">
    <citation type="journal article" date="2021" name="Elife">
        <title>Chloroplast acquisition without the gene transfer in kleptoplastic sea slugs, Plakobranchus ocellatus.</title>
        <authorList>
            <person name="Maeda T."/>
            <person name="Takahashi S."/>
            <person name="Yoshida T."/>
            <person name="Shimamura S."/>
            <person name="Takaki Y."/>
            <person name="Nagai Y."/>
            <person name="Toyoda A."/>
            <person name="Suzuki Y."/>
            <person name="Arimoto A."/>
            <person name="Ishii H."/>
            <person name="Satoh N."/>
            <person name="Nishiyama T."/>
            <person name="Hasebe M."/>
            <person name="Maruyama T."/>
            <person name="Minagawa J."/>
            <person name="Obokata J."/>
            <person name="Shigenobu S."/>
        </authorList>
    </citation>
    <scope>NUCLEOTIDE SEQUENCE [LARGE SCALE GENOMIC DNA]</scope>
</reference>
<evidence type="ECO:0000313" key="1">
    <source>
        <dbReference type="EMBL" id="GFS13225.1"/>
    </source>
</evidence>
<evidence type="ECO:0000313" key="2">
    <source>
        <dbReference type="Proteomes" id="UP000762676"/>
    </source>
</evidence>
<name>A0AAV4ITE9_9GAST</name>